<dbReference type="AlphaFoldDB" id="A0A7N5JZD3"/>
<proteinExistence type="predicted"/>
<evidence type="ECO:0000256" key="1">
    <source>
        <dbReference type="SAM" id="Phobius"/>
    </source>
</evidence>
<dbReference type="InterPro" id="IPR001909">
    <property type="entry name" value="KRAB"/>
</dbReference>
<dbReference type="PROSITE" id="PS50805">
    <property type="entry name" value="KRAB"/>
    <property type="match status" value="1"/>
</dbReference>
<dbReference type="Pfam" id="PF01352">
    <property type="entry name" value="KRAB"/>
    <property type="match status" value="1"/>
</dbReference>
<accession>A0A7N5JZD3</accession>
<dbReference type="Ensembl" id="ENSAMET00000032006.1">
    <property type="protein sequence ID" value="ENSAMEP00000032751.1"/>
    <property type="gene ID" value="ENSAMEG00000030223.1"/>
</dbReference>
<reference evidence="3" key="2">
    <citation type="submission" date="2025-08" db="UniProtKB">
        <authorList>
            <consortium name="Ensembl"/>
        </authorList>
    </citation>
    <scope>IDENTIFICATION</scope>
</reference>
<name>A0A7N5JZD3_AILME</name>
<feature type="domain" description="KRAB" evidence="2">
    <location>
        <begin position="12"/>
        <end position="88"/>
    </location>
</feature>
<reference evidence="3" key="3">
    <citation type="submission" date="2025-09" db="UniProtKB">
        <authorList>
            <consortium name="Ensembl"/>
        </authorList>
    </citation>
    <scope>IDENTIFICATION</scope>
</reference>
<keyword evidence="4" id="KW-1185">Reference proteome</keyword>
<protein>
    <recommendedName>
        <fullName evidence="2">KRAB domain-containing protein</fullName>
    </recommendedName>
</protein>
<sequence>MNDLSPSWQGCVTFEDMAIYFSQEEWVLLDEAQRHLYHDAMLENFALIASLGKAFTLTPVSWFLSVLFYLTGSSVLSTARQWVLHTCPFSWHMCCQW</sequence>
<keyword evidence="1" id="KW-0812">Transmembrane</keyword>
<reference evidence="3 4" key="1">
    <citation type="journal article" date="2010" name="Nature">
        <title>The sequence and de novo assembly of the giant panda genome.</title>
        <authorList>
            <person name="Li R."/>
            <person name="Fan W."/>
            <person name="Tian G."/>
            <person name="Zhu H."/>
            <person name="He L."/>
            <person name="Cai J."/>
            <person name="Huang Q."/>
            <person name="Cai Q."/>
            <person name="Li B."/>
            <person name="Bai Y."/>
            <person name="Zhang Z."/>
            <person name="Zhang Y."/>
            <person name="Wang W."/>
            <person name="Li J."/>
            <person name="Wei F."/>
            <person name="Li H."/>
            <person name="Jian M."/>
            <person name="Li J."/>
            <person name="Zhang Z."/>
            <person name="Nielsen R."/>
            <person name="Li D."/>
            <person name="Gu W."/>
            <person name="Yang Z."/>
            <person name="Xuan Z."/>
            <person name="Ryder O.A."/>
            <person name="Leung F.C."/>
            <person name="Zhou Y."/>
            <person name="Cao J."/>
            <person name="Sun X."/>
            <person name="Fu Y."/>
            <person name="Fang X."/>
            <person name="Guo X."/>
            <person name="Wang B."/>
            <person name="Hou R."/>
            <person name="Shen F."/>
            <person name="Mu B."/>
            <person name="Ni P."/>
            <person name="Lin R."/>
            <person name="Qian W."/>
            <person name="Wang G."/>
            <person name="Yu C."/>
            <person name="Nie W."/>
            <person name="Wang J."/>
            <person name="Wu Z."/>
            <person name="Liang H."/>
            <person name="Min J."/>
            <person name="Wu Q."/>
            <person name="Cheng S."/>
            <person name="Ruan J."/>
            <person name="Wang M."/>
            <person name="Shi Z."/>
            <person name="Wen M."/>
            <person name="Liu B."/>
            <person name="Ren X."/>
            <person name="Zheng H."/>
            <person name="Dong D."/>
            <person name="Cook K."/>
            <person name="Shan G."/>
            <person name="Zhang H."/>
            <person name="Kosiol C."/>
            <person name="Xie X."/>
            <person name="Lu Z."/>
            <person name="Zheng H."/>
            <person name="Li Y."/>
            <person name="Steiner C.C."/>
            <person name="Lam T.T."/>
            <person name="Lin S."/>
            <person name="Zhang Q."/>
            <person name="Li G."/>
            <person name="Tian J."/>
            <person name="Gong T."/>
            <person name="Liu H."/>
            <person name="Zhang D."/>
            <person name="Fang L."/>
            <person name="Ye C."/>
            <person name="Zhang J."/>
            <person name="Hu W."/>
            <person name="Xu A."/>
            <person name="Ren Y."/>
            <person name="Zhang G."/>
            <person name="Bruford M.W."/>
            <person name="Li Q."/>
            <person name="Ma L."/>
            <person name="Guo Y."/>
            <person name="An N."/>
            <person name="Hu Y."/>
            <person name="Zheng Y."/>
            <person name="Shi Y."/>
            <person name="Li Z."/>
            <person name="Liu Q."/>
            <person name="Chen Y."/>
            <person name="Zhao J."/>
            <person name="Qu N."/>
            <person name="Zhao S."/>
            <person name="Tian F."/>
            <person name="Wang X."/>
            <person name="Wang H."/>
            <person name="Xu L."/>
            <person name="Liu X."/>
            <person name="Vinar T."/>
            <person name="Wang Y."/>
            <person name="Lam T.W."/>
            <person name="Yiu S.M."/>
            <person name="Liu S."/>
            <person name="Zhang H."/>
            <person name="Li D."/>
            <person name="Huang Y."/>
            <person name="Wang X."/>
            <person name="Yang G."/>
            <person name="Jiang Z."/>
            <person name="Wang J."/>
            <person name="Qin N."/>
            <person name="Li L."/>
            <person name="Li J."/>
            <person name="Bolund L."/>
            <person name="Kristiansen K."/>
            <person name="Wong G.K."/>
            <person name="Olson M."/>
            <person name="Zhang X."/>
            <person name="Li S."/>
            <person name="Yang H."/>
            <person name="Wang J."/>
            <person name="Wang J."/>
        </authorList>
    </citation>
    <scope>NUCLEOTIDE SEQUENCE [LARGE SCALE GENOMIC DNA]</scope>
</reference>
<dbReference type="InParanoid" id="A0A7N5JZD3"/>
<dbReference type="SMART" id="SM00349">
    <property type="entry name" value="KRAB"/>
    <property type="match status" value="1"/>
</dbReference>
<dbReference type="SUPFAM" id="SSF109640">
    <property type="entry name" value="KRAB domain (Kruppel-associated box)"/>
    <property type="match status" value="1"/>
</dbReference>
<dbReference type="PANTHER" id="PTHR23232">
    <property type="entry name" value="KRAB DOMAIN C2H2 ZINC FINGER"/>
    <property type="match status" value="1"/>
</dbReference>
<dbReference type="InterPro" id="IPR050169">
    <property type="entry name" value="Krueppel_C2H2_ZnF"/>
</dbReference>
<dbReference type="PANTHER" id="PTHR23232:SF133">
    <property type="entry name" value="RIKEN CDNA 1700020N01 GENE"/>
    <property type="match status" value="1"/>
</dbReference>
<evidence type="ECO:0000313" key="3">
    <source>
        <dbReference type="Ensembl" id="ENSAMEP00000032751.1"/>
    </source>
</evidence>
<dbReference type="Proteomes" id="UP000008912">
    <property type="component" value="Unassembled WGS sequence"/>
</dbReference>
<dbReference type="InterPro" id="IPR036051">
    <property type="entry name" value="KRAB_dom_sf"/>
</dbReference>
<dbReference type="CDD" id="cd07765">
    <property type="entry name" value="KRAB_A-box"/>
    <property type="match status" value="1"/>
</dbReference>
<evidence type="ECO:0000259" key="2">
    <source>
        <dbReference type="PROSITE" id="PS50805"/>
    </source>
</evidence>
<organism evidence="3 4">
    <name type="scientific">Ailuropoda melanoleuca</name>
    <name type="common">Giant panda</name>
    <dbReference type="NCBI Taxonomy" id="9646"/>
    <lineage>
        <taxon>Eukaryota</taxon>
        <taxon>Metazoa</taxon>
        <taxon>Chordata</taxon>
        <taxon>Craniata</taxon>
        <taxon>Vertebrata</taxon>
        <taxon>Euteleostomi</taxon>
        <taxon>Mammalia</taxon>
        <taxon>Eutheria</taxon>
        <taxon>Laurasiatheria</taxon>
        <taxon>Carnivora</taxon>
        <taxon>Caniformia</taxon>
        <taxon>Ursidae</taxon>
        <taxon>Ailuropoda</taxon>
    </lineage>
</organism>
<keyword evidence="1" id="KW-1133">Transmembrane helix</keyword>
<dbReference type="GeneTree" id="ENSGT00940000165288"/>
<dbReference type="GO" id="GO:0006355">
    <property type="term" value="P:regulation of DNA-templated transcription"/>
    <property type="evidence" value="ECO:0007669"/>
    <property type="project" value="InterPro"/>
</dbReference>
<feature type="transmembrane region" description="Helical" evidence="1">
    <location>
        <begin position="45"/>
        <end position="70"/>
    </location>
</feature>
<keyword evidence="1" id="KW-0472">Membrane</keyword>
<dbReference type="Gene3D" id="6.10.140.140">
    <property type="match status" value="1"/>
</dbReference>
<evidence type="ECO:0000313" key="4">
    <source>
        <dbReference type="Proteomes" id="UP000008912"/>
    </source>
</evidence>